<keyword evidence="4" id="KW-1185">Reference proteome</keyword>
<feature type="domain" description="YlxR" evidence="2">
    <location>
        <begin position="145"/>
        <end position="186"/>
    </location>
</feature>
<feature type="compositionally biased region" description="Basic residues" evidence="1">
    <location>
        <begin position="415"/>
        <end position="428"/>
    </location>
</feature>
<feature type="compositionally biased region" description="Low complexity" evidence="1">
    <location>
        <begin position="60"/>
        <end position="69"/>
    </location>
</feature>
<dbReference type="Pfam" id="PF04296">
    <property type="entry name" value="YlxR"/>
    <property type="match status" value="1"/>
</dbReference>
<feature type="compositionally biased region" description="Basic residues" evidence="1">
    <location>
        <begin position="450"/>
        <end position="465"/>
    </location>
</feature>
<feature type="compositionally biased region" description="Basic residues" evidence="1">
    <location>
        <begin position="276"/>
        <end position="288"/>
    </location>
</feature>
<organism evidence="3 4">
    <name type="scientific">Porphyra umbilicalis</name>
    <name type="common">Purple laver</name>
    <name type="synonym">Red alga</name>
    <dbReference type="NCBI Taxonomy" id="2786"/>
    <lineage>
        <taxon>Eukaryota</taxon>
        <taxon>Rhodophyta</taxon>
        <taxon>Bangiophyceae</taxon>
        <taxon>Bangiales</taxon>
        <taxon>Bangiaceae</taxon>
        <taxon>Porphyra</taxon>
    </lineage>
</organism>
<reference evidence="3 4" key="1">
    <citation type="submission" date="2017-03" db="EMBL/GenBank/DDBJ databases">
        <title>WGS assembly of Porphyra umbilicalis.</title>
        <authorList>
            <person name="Brawley S.H."/>
            <person name="Blouin N.A."/>
            <person name="Ficko-Blean E."/>
            <person name="Wheeler G.L."/>
            <person name="Lohr M."/>
            <person name="Goodson H.V."/>
            <person name="Jenkins J.W."/>
            <person name="Blaby-Haas C.E."/>
            <person name="Helliwell K.E."/>
            <person name="Chan C."/>
            <person name="Marriage T."/>
            <person name="Bhattacharya D."/>
            <person name="Klein A.S."/>
            <person name="Badis Y."/>
            <person name="Brodie J."/>
            <person name="Cao Y."/>
            <person name="Collen J."/>
            <person name="Dittami S.M."/>
            <person name="Gachon C.M."/>
            <person name="Green B.R."/>
            <person name="Karpowicz S."/>
            <person name="Kim J.W."/>
            <person name="Kudahl U."/>
            <person name="Lin S."/>
            <person name="Michel G."/>
            <person name="Mittag M."/>
            <person name="Olson B.J."/>
            <person name="Pangilinan J."/>
            <person name="Peng Y."/>
            <person name="Qiu H."/>
            <person name="Shu S."/>
            <person name="Singer J.T."/>
            <person name="Smith A.G."/>
            <person name="Sprecher B.N."/>
            <person name="Wagner V."/>
            <person name="Wang W."/>
            <person name="Wang Z.-Y."/>
            <person name="Yan J."/>
            <person name="Yarish C."/>
            <person name="Zoeuner-Riek S."/>
            <person name="Zhuang Y."/>
            <person name="Zou Y."/>
            <person name="Lindquist E.A."/>
            <person name="Grimwood J."/>
            <person name="Barry K."/>
            <person name="Rokhsar D.S."/>
            <person name="Schmutz J."/>
            <person name="Stiller J.W."/>
            <person name="Grossman A.R."/>
            <person name="Prochnik S.E."/>
        </authorList>
    </citation>
    <scope>NUCLEOTIDE SEQUENCE [LARGE SCALE GENOMIC DNA]</scope>
    <source>
        <strain evidence="3">4086291</strain>
    </source>
</reference>
<evidence type="ECO:0000313" key="3">
    <source>
        <dbReference type="EMBL" id="OSX73779.1"/>
    </source>
</evidence>
<feature type="compositionally biased region" description="Low complexity" evidence="1">
    <location>
        <begin position="289"/>
        <end position="303"/>
    </location>
</feature>
<evidence type="ECO:0000313" key="4">
    <source>
        <dbReference type="Proteomes" id="UP000218209"/>
    </source>
</evidence>
<dbReference type="Proteomes" id="UP000218209">
    <property type="component" value="Unassembled WGS sequence"/>
</dbReference>
<feature type="region of interest" description="Disordered" evidence="1">
    <location>
        <begin position="247"/>
        <end position="487"/>
    </location>
</feature>
<evidence type="ECO:0000256" key="1">
    <source>
        <dbReference type="SAM" id="MobiDB-lite"/>
    </source>
</evidence>
<name>A0A1X6NYS5_PORUM</name>
<dbReference type="InterPro" id="IPR035931">
    <property type="entry name" value="YlxR-like_sf"/>
</dbReference>
<evidence type="ECO:0000259" key="2">
    <source>
        <dbReference type="Pfam" id="PF04296"/>
    </source>
</evidence>
<feature type="region of interest" description="Disordered" evidence="1">
    <location>
        <begin position="50"/>
        <end position="89"/>
    </location>
</feature>
<accession>A0A1X6NYS5</accession>
<feature type="compositionally biased region" description="Basic residues" evidence="1">
    <location>
        <begin position="198"/>
        <end position="207"/>
    </location>
</feature>
<dbReference type="SUPFAM" id="SSF64376">
    <property type="entry name" value="YlxR-like"/>
    <property type="match status" value="1"/>
</dbReference>
<dbReference type="Gene3D" id="3.30.1230.10">
    <property type="entry name" value="YlxR-like"/>
    <property type="match status" value="1"/>
</dbReference>
<feature type="compositionally biased region" description="Low complexity" evidence="1">
    <location>
        <begin position="384"/>
        <end position="395"/>
    </location>
</feature>
<sequence length="487" mass="51176">MATGAALVAPAAFLSVPTPLSTRVFSTSPVVHSHCPSRFGPSPLRRCRVGPWPPHPPPHAGGVPPVTAQTPPPPPGGAPPGPTGAPAKARTCAVTRVPLAAALAAASAAAAGRRAPTPLSAAAAAAAAARRPYVVVVGGPGGDATAAGRSAYVSRSPAAVAAARRRRLLDRALRAPVPDNVWAALEGMAADAEGGRARREKGRRGKGRGGGGGGLRWGSECVTEMFAGGRWPGGVRRRQAPCPSRRLNVIGEEKDRHPRSPNRNCVATIAAAPSPKRSRAGAPHRSRSTGRSGRAARRNTSAAPPTGRGGADKTRARQATQHQQTQTTKAAARRANTPVQWRPHLRPPFPPVTPASAVCGTPGEWVHQSADDATPVSTTDRVRACPGAAPRAAPPVHTSRVHQKQSQRGDAGASARRRRRHRHPRRRPPPIANTAQCRPTGYQAAALPTPHRHRRRRRERGHRRLPATNDRVAAAAETRARPPRRQR</sequence>
<proteinExistence type="predicted"/>
<feature type="compositionally biased region" description="Low complexity" evidence="1">
    <location>
        <begin position="317"/>
        <end position="335"/>
    </location>
</feature>
<protein>
    <recommendedName>
        <fullName evidence="2">YlxR domain-containing protein</fullName>
    </recommendedName>
</protein>
<feature type="compositionally biased region" description="Pro residues" evidence="1">
    <location>
        <begin position="70"/>
        <end position="83"/>
    </location>
</feature>
<gene>
    <name evidence="3" type="ORF">BU14_0328s0031</name>
</gene>
<dbReference type="InterPro" id="IPR007393">
    <property type="entry name" value="YlxR_dom"/>
</dbReference>
<dbReference type="AlphaFoldDB" id="A0A1X6NYS5"/>
<feature type="region of interest" description="Disordered" evidence="1">
    <location>
        <begin position="191"/>
        <end position="217"/>
    </location>
</feature>
<dbReference type="EMBL" id="KV918980">
    <property type="protein sequence ID" value="OSX73779.1"/>
    <property type="molecule type" value="Genomic_DNA"/>
</dbReference>